<dbReference type="AlphaFoldDB" id="A0A6A2WMY7"/>
<evidence type="ECO:0000256" key="1">
    <source>
        <dbReference type="ARBA" id="ARBA00006432"/>
    </source>
</evidence>
<dbReference type="InterPro" id="IPR042099">
    <property type="entry name" value="ANL_N_sf"/>
</dbReference>
<feature type="domain" description="AMP-dependent synthetase/ligase" evidence="3">
    <location>
        <begin position="201"/>
        <end position="297"/>
    </location>
</feature>
<keyword evidence="5" id="KW-1185">Reference proteome</keyword>
<evidence type="ECO:0000256" key="2">
    <source>
        <dbReference type="ARBA" id="ARBA00022598"/>
    </source>
</evidence>
<protein>
    <submittedName>
        <fullName evidence="4">Sucrose synthase</fullName>
    </submittedName>
</protein>
<dbReference type="InterPro" id="IPR000873">
    <property type="entry name" value="AMP-dep_synth/lig_dom"/>
</dbReference>
<evidence type="ECO:0000259" key="3">
    <source>
        <dbReference type="Pfam" id="PF00501"/>
    </source>
</evidence>
<dbReference type="Gene3D" id="3.40.50.12780">
    <property type="entry name" value="N-terminal domain of ligase-like"/>
    <property type="match status" value="1"/>
</dbReference>
<dbReference type="GO" id="GO:0016874">
    <property type="term" value="F:ligase activity"/>
    <property type="evidence" value="ECO:0007669"/>
    <property type="project" value="UniProtKB-KW"/>
</dbReference>
<gene>
    <name evidence="4" type="ORF">F3Y22_tig00116951pilonHSYRG00900</name>
</gene>
<comment type="similarity">
    <text evidence="1">Belongs to the ATP-dependent AMP-binding enzyme family.</text>
</comment>
<evidence type="ECO:0000313" key="5">
    <source>
        <dbReference type="Proteomes" id="UP000436088"/>
    </source>
</evidence>
<dbReference type="SUPFAM" id="SSF56801">
    <property type="entry name" value="Acetyl-CoA synthetase-like"/>
    <property type="match status" value="1"/>
</dbReference>
<comment type="caution">
    <text evidence="4">The sequence shown here is derived from an EMBL/GenBank/DDBJ whole genome shotgun (WGS) entry which is preliminary data.</text>
</comment>
<accession>A0A6A2WMY7</accession>
<organism evidence="4 5">
    <name type="scientific">Hibiscus syriacus</name>
    <name type="common">Rose of Sharon</name>
    <dbReference type="NCBI Taxonomy" id="106335"/>
    <lineage>
        <taxon>Eukaryota</taxon>
        <taxon>Viridiplantae</taxon>
        <taxon>Streptophyta</taxon>
        <taxon>Embryophyta</taxon>
        <taxon>Tracheophyta</taxon>
        <taxon>Spermatophyta</taxon>
        <taxon>Magnoliopsida</taxon>
        <taxon>eudicotyledons</taxon>
        <taxon>Gunneridae</taxon>
        <taxon>Pentapetalae</taxon>
        <taxon>rosids</taxon>
        <taxon>malvids</taxon>
        <taxon>Malvales</taxon>
        <taxon>Malvaceae</taxon>
        <taxon>Malvoideae</taxon>
        <taxon>Hibiscus</taxon>
    </lineage>
</organism>
<dbReference type="EMBL" id="VEPZ02001731">
    <property type="protein sequence ID" value="KAE8660821.1"/>
    <property type="molecule type" value="Genomic_DNA"/>
</dbReference>
<sequence length="322" mass="36342">MDRLSKCNTNYVPLTPLMFLKRANNAYTNRTSIIYENSCFTWRQTYERCCRLASSLRSLNICKNQVVFVLAPNIPAMYEMHFVVPMAGVVLNNINTRLDAKSIATILRHSEAKVFFVDYQYVQLASEALRMLMGEQGQSSNMPVVIVIDDLDSPTGVRLGELEYEELIHNGNPHQEPHQNQTGCLQPSRSVSEHFKLDFKGVMTRGGTNVCIRDTSACDMYRSIATLKVTHMCCAPIMFNILLEAKPEEFREISSPVQVLTGGAPPPATLLEKMEHLGFHITYAYGMTEATDPTLVCEWQAKWNHLSNERKAKLKAQQGISV</sequence>
<dbReference type="Gene3D" id="3.40.50.980">
    <property type="match status" value="1"/>
</dbReference>
<reference evidence="4" key="1">
    <citation type="submission" date="2019-09" db="EMBL/GenBank/DDBJ databases">
        <title>Draft genome information of white flower Hibiscus syriacus.</title>
        <authorList>
            <person name="Kim Y.-M."/>
        </authorList>
    </citation>
    <scope>NUCLEOTIDE SEQUENCE [LARGE SCALE GENOMIC DNA]</scope>
    <source>
        <strain evidence="4">YM2019G1</strain>
    </source>
</reference>
<keyword evidence="2" id="KW-0436">Ligase</keyword>
<name>A0A6A2WMY7_HIBSY</name>
<dbReference type="Pfam" id="PF00501">
    <property type="entry name" value="AMP-binding"/>
    <property type="match status" value="2"/>
</dbReference>
<dbReference type="PANTHER" id="PTHR43859:SF2">
    <property type="entry name" value="BUTYRATE--COA LIGASE AAE11, PEROXISOMAL"/>
    <property type="match status" value="1"/>
</dbReference>
<feature type="domain" description="AMP-dependent synthetase/ligase" evidence="3">
    <location>
        <begin position="21"/>
        <end position="163"/>
    </location>
</feature>
<dbReference type="Proteomes" id="UP000436088">
    <property type="component" value="Unassembled WGS sequence"/>
</dbReference>
<dbReference type="PANTHER" id="PTHR43859">
    <property type="entry name" value="ACYL-ACTIVATING ENZYME"/>
    <property type="match status" value="1"/>
</dbReference>
<evidence type="ECO:0000313" key="4">
    <source>
        <dbReference type="EMBL" id="KAE8660821.1"/>
    </source>
</evidence>
<proteinExistence type="inferred from homology"/>